<dbReference type="GO" id="GO:0005524">
    <property type="term" value="F:ATP binding"/>
    <property type="evidence" value="ECO:0007669"/>
    <property type="project" value="UniProtKB-UniRule"/>
</dbReference>
<dbReference type="InterPro" id="IPR002305">
    <property type="entry name" value="aa-tRNA-synth_Ic"/>
</dbReference>
<dbReference type="SUPFAM" id="SSF52374">
    <property type="entry name" value="Nucleotidylyl transferase"/>
    <property type="match status" value="1"/>
</dbReference>
<gene>
    <name evidence="8" type="primary">trpS</name>
    <name evidence="10" type="ordered locus">Mvol_1158</name>
</gene>
<evidence type="ECO:0000256" key="4">
    <source>
        <dbReference type="ARBA" id="ARBA00022741"/>
    </source>
</evidence>
<protein>
    <recommendedName>
        <fullName evidence="8">Tryptophan--tRNA ligase</fullName>
        <ecNumber evidence="8">6.1.1.2</ecNumber>
    </recommendedName>
    <alternativeName>
        <fullName evidence="8">Tryptophanyl-tRNA synthetase</fullName>
        <shortName evidence="8">TrpRS</shortName>
    </alternativeName>
</protein>
<evidence type="ECO:0000256" key="9">
    <source>
        <dbReference type="RuleBase" id="RU363036"/>
    </source>
</evidence>
<evidence type="ECO:0000256" key="3">
    <source>
        <dbReference type="ARBA" id="ARBA00022598"/>
    </source>
</evidence>
<dbReference type="InterPro" id="IPR002306">
    <property type="entry name" value="Trp-tRNA-ligase"/>
</dbReference>
<organism evidence="10 11">
    <name type="scientific">Methanococcus voltae (strain ATCC BAA-1334 / A3)</name>
    <dbReference type="NCBI Taxonomy" id="456320"/>
    <lineage>
        <taxon>Archaea</taxon>
        <taxon>Methanobacteriati</taxon>
        <taxon>Methanobacteriota</taxon>
        <taxon>Methanomada group</taxon>
        <taxon>Methanococci</taxon>
        <taxon>Methanococcales</taxon>
        <taxon>Methanococcaceae</taxon>
        <taxon>Methanococcus</taxon>
    </lineage>
</organism>
<keyword evidence="4 8" id="KW-0547">Nucleotide-binding</keyword>
<dbReference type="GO" id="GO:0006436">
    <property type="term" value="P:tryptophanyl-tRNA aminoacylation"/>
    <property type="evidence" value="ECO:0007669"/>
    <property type="project" value="UniProtKB-UniRule"/>
</dbReference>
<dbReference type="NCBIfam" id="NF008925">
    <property type="entry name" value="PRK12285.1-2"/>
    <property type="match status" value="1"/>
</dbReference>
<keyword evidence="2 8" id="KW-0963">Cytoplasm</keyword>
<comment type="function">
    <text evidence="8">Catalyzes the attachment of tryptophan to tRNA(Trp).</text>
</comment>
<evidence type="ECO:0000256" key="7">
    <source>
        <dbReference type="ARBA" id="ARBA00023146"/>
    </source>
</evidence>
<dbReference type="PANTHER" id="PTHR10055">
    <property type="entry name" value="TRYPTOPHANYL-TRNA SYNTHETASE"/>
    <property type="match status" value="1"/>
</dbReference>
<dbReference type="PANTHER" id="PTHR10055:SF5">
    <property type="entry name" value="TRYPTOPHAN--TRNA LIGASE"/>
    <property type="match status" value="1"/>
</dbReference>
<evidence type="ECO:0000313" key="11">
    <source>
        <dbReference type="Proteomes" id="UP000007722"/>
    </source>
</evidence>
<dbReference type="FunFam" id="3.40.50.620:FF:000207">
    <property type="entry name" value="Tryptophan--tRNA ligase"/>
    <property type="match status" value="1"/>
</dbReference>
<dbReference type="InterPro" id="IPR020653">
    <property type="entry name" value="Tryptophan-tRNA-ligase_arc"/>
</dbReference>
<evidence type="ECO:0000313" key="10">
    <source>
        <dbReference type="EMBL" id="ADI36815.1"/>
    </source>
</evidence>
<dbReference type="GO" id="GO:0005737">
    <property type="term" value="C:cytoplasm"/>
    <property type="evidence" value="ECO:0007669"/>
    <property type="project" value="UniProtKB-SubCell"/>
</dbReference>
<dbReference type="GO" id="GO:0004830">
    <property type="term" value="F:tryptophan-tRNA ligase activity"/>
    <property type="evidence" value="ECO:0007669"/>
    <property type="project" value="UniProtKB-UniRule"/>
</dbReference>
<dbReference type="CDD" id="cd00806">
    <property type="entry name" value="TrpRS_core"/>
    <property type="match status" value="1"/>
</dbReference>
<name>D7DUK5_METV3</name>
<keyword evidence="5 8" id="KW-0067">ATP-binding</keyword>
<comment type="catalytic activity">
    <reaction evidence="8">
        <text>tRNA(Trp) + L-tryptophan + ATP = L-tryptophyl-tRNA(Trp) + AMP + diphosphate + H(+)</text>
        <dbReference type="Rhea" id="RHEA:24080"/>
        <dbReference type="Rhea" id="RHEA-COMP:9671"/>
        <dbReference type="Rhea" id="RHEA-COMP:9705"/>
        <dbReference type="ChEBI" id="CHEBI:15378"/>
        <dbReference type="ChEBI" id="CHEBI:30616"/>
        <dbReference type="ChEBI" id="CHEBI:33019"/>
        <dbReference type="ChEBI" id="CHEBI:57912"/>
        <dbReference type="ChEBI" id="CHEBI:78442"/>
        <dbReference type="ChEBI" id="CHEBI:78535"/>
        <dbReference type="ChEBI" id="CHEBI:456215"/>
        <dbReference type="EC" id="6.1.1.2"/>
    </reaction>
</comment>
<comment type="subcellular location">
    <subcellularLocation>
        <location evidence="8">Cytoplasm</location>
    </subcellularLocation>
</comment>
<dbReference type="STRING" id="456320.Mvol_1158"/>
<dbReference type="InterPro" id="IPR014729">
    <property type="entry name" value="Rossmann-like_a/b/a_fold"/>
</dbReference>
<keyword evidence="11" id="KW-1185">Reference proteome</keyword>
<dbReference type="PRINTS" id="PR01039">
    <property type="entry name" value="TRNASYNTHTRP"/>
</dbReference>
<dbReference type="InParanoid" id="D7DUK5"/>
<dbReference type="FunCoup" id="D7DUK5">
    <property type="interactions" value="254"/>
</dbReference>
<keyword evidence="3 8" id="KW-0436">Ligase</keyword>
<evidence type="ECO:0000256" key="2">
    <source>
        <dbReference type="ARBA" id="ARBA00022490"/>
    </source>
</evidence>
<accession>D7DUK5</accession>
<evidence type="ECO:0000256" key="1">
    <source>
        <dbReference type="ARBA" id="ARBA00005594"/>
    </source>
</evidence>
<dbReference type="KEGG" id="mvo:Mvol_1158"/>
<sequence>MITPWEVSDDVNYKNIMENFGIKSIEDAVSKLEAPHQFMTRGIIFGHRDFDKIANTIKEKKKFTVVSGMMPSGKMHMGHKMVVDQLIYYQKLGAEIYIPIADLEAYWARDLDFETTKKLAVEEYIANYIALGLDPEKMNVYLQSKNEIVKDLALRLSKRVNFTEMKSIYGFKNETNIGHIYAPLVQVADILHPQMVENEKLGIKGNKSRVPVLVPVGIDQDPHIRLTRDITGRYKDFKFIPPASTYHRFMTGLLGGKMSSSKPETAIYLSDETTKSFKKKVMSCKTGGRETLEEQKEKGGLPEECVIYEISAYHLMDDKELKELYEDCKSGKLTCGTCKKQCYEKVSEFLADLKEKREQSMEIAQKMLE</sequence>
<evidence type="ECO:0000256" key="6">
    <source>
        <dbReference type="ARBA" id="ARBA00022917"/>
    </source>
</evidence>
<evidence type="ECO:0000256" key="8">
    <source>
        <dbReference type="HAMAP-Rule" id="MF_00140"/>
    </source>
</evidence>
<dbReference type="Gene3D" id="3.40.50.620">
    <property type="entry name" value="HUPs"/>
    <property type="match status" value="1"/>
</dbReference>
<dbReference type="eggNOG" id="arCOG01887">
    <property type="taxonomic scope" value="Archaea"/>
</dbReference>
<dbReference type="OrthoDB" id="371821at2157"/>
<dbReference type="EC" id="6.1.1.2" evidence="8"/>
<evidence type="ECO:0000256" key="5">
    <source>
        <dbReference type="ARBA" id="ARBA00022840"/>
    </source>
</evidence>
<dbReference type="HAMAP" id="MF_00140_A">
    <property type="entry name" value="Trp_tRNA_synth_A"/>
    <property type="match status" value="1"/>
</dbReference>
<reference evidence="10 11" key="1">
    <citation type="submission" date="2010-05" db="EMBL/GenBank/DDBJ databases">
        <title>Complete sequence of Methanococcus voltae A3.</title>
        <authorList>
            <consortium name="US DOE Joint Genome Institute"/>
            <person name="Lucas S."/>
            <person name="Copeland A."/>
            <person name="Lapidus A."/>
            <person name="Cheng J.-F."/>
            <person name="Bruce D."/>
            <person name="Goodwin L."/>
            <person name="Pitluck S."/>
            <person name="Lowry S."/>
            <person name="Clum A."/>
            <person name="Land M."/>
            <person name="Hauser L."/>
            <person name="Kyrpides N."/>
            <person name="Mikhailova N."/>
            <person name="Whitman W.B."/>
            <person name="Woyke T."/>
        </authorList>
    </citation>
    <scope>NUCLEOTIDE SEQUENCE [LARGE SCALE GENOMIC DNA]</scope>
    <source>
        <strain evidence="11">ATCC BAA-1334 / A3</strain>
    </source>
</reference>
<proteinExistence type="inferred from homology"/>
<dbReference type="Proteomes" id="UP000007722">
    <property type="component" value="Chromosome"/>
</dbReference>
<dbReference type="NCBIfam" id="TIGR00233">
    <property type="entry name" value="trpS"/>
    <property type="match status" value="1"/>
</dbReference>
<comment type="similarity">
    <text evidence="1 8 9">Belongs to the class-I aminoacyl-tRNA synthetase family.</text>
</comment>
<dbReference type="AlphaFoldDB" id="D7DUK5"/>
<dbReference type="EMBL" id="CP002057">
    <property type="protein sequence ID" value="ADI36815.1"/>
    <property type="molecule type" value="Genomic_DNA"/>
</dbReference>
<comment type="caution">
    <text evidence="8">Lacks conserved residue(s) required for the propagation of feature annotation.</text>
</comment>
<feature type="short sequence motif" description="'KMSKS' region" evidence="8">
    <location>
        <begin position="257"/>
        <end position="261"/>
    </location>
</feature>
<dbReference type="Gene3D" id="1.10.240.10">
    <property type="entry name" value="Tyrosyl-Transfer RNA Synthetase"/>
    <property type="match status" value="1"/>
</dbReference>
<dbReference type="HOGENOM" id="CLU_032621_3_0_2"/>
<dbReference type="Pfam" id="PF00579">
    <property type="entry name" value="tRNA-synt_1b"/>
    <property type="match status" value="1"/>
</dbReference>
<keyword evidence="6 8" id="KW-0648">Protein biosynthesis</keyword>
<keyword evidence="7 8" id="KW-0030">Aminoacyl-tRNA synthetase</keyword>